<proteinExistence type="predicted"/>
<name>A0A0P9F181_9BACL</name>
<dbReference type="OrthoDB" id="8446429at2"/>
<dbReference type="RefSeq" id="WP_054967851.1">
    <property type="nucleotide sequence ID" value="NZ_LJCO01000014.1"/>
</dbReference>
<gene>
    <name evidence="1" type="ORF">AN477_03800</name>
</gene>
<dbReference type="EMBL" id="LJCO01000014">
    <property type="protein sequence ID" value="KPV45119.1"/>
    <property type="molecule type" value="Genomic_DNA"/>
</dbReference>
<evidence type="ECO:0000313" key="2">
    <source>
        <dbReference type="Proteomes" id="UP000050482"/>
    </source>
</evidence>
<comment type="caution">
    <text evidence="1">The sequence shown here is derived from an EMBL/GenBank/DDBJ whole genome shotgun (WGS) entry which is preliminary data.</text>
</comment>
<reference evidence="1 2" key="1">
    <citation type="submission" date="2015-09" db="EMBL/GenBank/DDBJ databases">
        <title>Draft genome sequence of Alicyclobacillus ferrooxydans DSM 22381.</title>
        <authorList>
            <person name="Hemp J."/>
        </authorList>
    </citation>
    <scope>NUCLEOTIDE SEQUENCE [LARGE SCALE GENOMIC DNA]</scope>
    <source>
        <strain evidence="1 2">TC-34</strain>
    </source>
</reference>
<sequence>MGEIGYGYGSEWHLLRFMGRHRDFLDREVLKSVGTNGRIDWVDFCFKTNERWPDRERRGFDFLDPESETARRYNVKWPQSGTPPTWDAIAWLNRHDGTRELLLFEAKSHPGELKGQVRAKGEGLSQITKAVDCLKSALGADPASDWLHTYYQYANRLFMLWLANKTGTPARLVNIYFLNDTFYKCKDCQYTKQPGVETVHSIGVWKDAIETRLAHLSLSEDHYLSDRVPSVFIDVRG</sequence>
<keyword evidence="2" id="KW-1185">Reference proteome</keyword>
<dbReference type="Proteomes" id="UP000050482">
    <property type="component" value="Unassembled WGS sequence"/>
</dbReference>
<evidence type="ECO:0008006" key="3">
    <source>
        <dbReference type="Google" id="ProtNLM"/>
    </source>
</evidence>
<dbReference type="AlphaFoldDB" id="A0A0P9F181"/>
<organism evidence="1 2">
    <name type="scientific">Alicyclobacillus ferrooxydans</name>
    <dbReference type="NCBI Taxonomy" id="471514"/>
    <lineage>
        <taxon>Bacteria</taxon>
        <taxon>Bacillati</taxon>
        <taxon>Bacillota</taxon>
        <taxon>Bacilli</taxon>
        <taxon>Bacillales</taxon>
        <taxon>Alicyclobacillaceae</taxon>
        <taxon>Alicyclobacillus</taxon>
    </lineage>
</organism>
<evidence type="ECO:0000313" key="1">
    <source>
        <dbReference type="EMBL" id="KPV45119.1"/>
    </source>
</evidence>
<dbReference type="STRING" id="471514.AN477_03800"/>
<accession>A0A0P9F181</accession>
<protein>
    <recommendedName>
        <fullName evidence="3">Restriction endonuclease</fullName>
    </recommendedName>
</protein>
<dbReference type="PATRIC" id="fig|471514.4.peg.627"/>